<sequence length="460" mass="52213">MSSANRATMPGASALFSDDELPWYLSWWQEHYGREIRDAKEVALPTAYEYLDYMQWMYRHESDPAQDEASEKREDTTLPPSNPTSSTAPANHAVRATRCKHLLHPGHPASAPTTAEPNGSNGGNGNCMAAWCPKCIMRIHVRMVNELWPRWTALGGPWRKVPDGATGEDYAKAKEAFRIRKVDLVNAMEELESIAQLEAAWEAANPDAKISEAMKEQGASSTVDMYHQANTYLGESSKESILPPSAPETPMPTPWKAKRKRLSYSPGTPEDTRHRSYDKYARGCYTYDPKSPHACPDEEGWEDTALRQDWRFNVRQCRLLYCDKDPDEPNVAYRELTDDKSKDRLLASIDTWLATIERESIPSWITILKDTSDIFIAWECDEDDDKEEVGFRNWQKIVTLVDTNLEAFARAVGDIDDEDIAEHQLNLEEEAEREDESSNSLDETSTQISSDSEDSDDEIF</sequence>
<feature type="region of interest" description="Disordered" evidence="1">
    <location>
        <begin position="103"/>
        <end position="122"/>
    </location>
</feature>
<feature type="compositionally biased region" description="Acidic residues" evidence="1">
    <location>
        <begin position="451"/>
        <end position="460"/>
    </location>
</feature>
<dbReference type="HOGENOM" id="CLU_566375_0_0_1"/>
<evidence type="ECO:0000256" key="1">
    <source>
        <dbReference type="SAM" id="MobiDB-lite"/>
    </source>
</evidence>
<dbReference type="eggNOG" id="ENOG502RQXE">
    <property type="taxonomic scope" value="Eukaryota"/>
</dbReference>
<feature type="region of interest" description="Disordered" evidence="1">
    <location>
        <begin position="236"/>
        <end position="275"/>
    </location>
</feature>
<feature type="compositionally biased region" description="Acidic residues" evidence="1">
    <location>
        <begin position="427"/>
        <end position="437"/>
    </location>
</feature>
<dbReference type="VEuPathDB" id="FungiDB:LEMA_P076250.1"/>
<dbReference type="EMBL" id="FP929137">
    <property type="protein sequence ID" value="CBY00036.1"/>
    <property type="molecule type" value="Genomic_DNA"/>
</dbReference>
<evidence type="ECO:0000313" key="2">
    <source>
        <dbReference type="EMBL" id="CBY00036.1"/>
    </source>
</evidence>
<evidence type="ECO:0000313" key="3">
    <source>
        <dbReference type="Proteomes" id="UP000002668"/>
    </source>
</evidence>
<accession>E5A8U1</accession>
<feature type="compositionally biased region" description="Low complexity" evidence="1">
    <location>
        <begin position="77"/>
        <end position="91"/>
    </location>
</feature>
<protein>
    <submittedName>
        <fullName evidence="2">Uncharacterized protein</fullName>
    </submittedName>
</protein>
<feature type="compositionally biased region" description="Pro residues" evidence="1">
    <location>
        <begin position="244"/>
        <end position="253"/>
    </location>
</feature>
<dbReference type="OMA" id="KAPWINT"/>
<dbReference type="InParanoid" id="E5A8U1"/>
<name>E5A8U1_LEPMJ</name>
<reference evidence="3" key="1">
    <citation type="journal article" date="2011" name="Nat. Commun.">
        <title>Effector diversification within compartments of the Leptosphaeria maculans genome affected by Repeat-Induced Point mutations.</title>
        <authorList>
            <person name="Rouxel T."/>
            <person name="Grandaubert J."/>
            <person name="Hane J.K."/>
            <person name="Hoede C."/>
            <person name="van de Wouw A.P."/>
            <person name="Couloux A."/>
            <person name="Dominguez V."/>
            <person name="Anthouard V."/>
            <person name="Bally P."/>
            <person name="Bourras S."/>
            <person name="Cozijnsen A.J."/>
            <person name="Ciuffetti L.M."/>
            <person name="Degrave A."/>
            <person name="Dilmaghani A."/>
            <person name="Duret L."/>
            <person name="Fudal I."/>
            <person name="Goodwin S.B."/>
            <person name="Gout L."/>
            <person name="Glaser N."/>
            <person name="Linglin J."/>
            <person name="Kema G.H.J."/>
            <person name="Lapalu N."/>
            <person name="Lawrence C.B."/>
            <person name="May K."/>
            <person name="Meyer M."/>
            <person name="Ollivier B."/>
            <person name="Poulain J."/>
            <person name="Schoch C.L."/>
            <person name="Simon A."/>
            <person name="Spatafora J.W."/>
            <person name="Stachowiak A."/>
            <person name="Turgeon B.G."/>
            <person name="Tyler B.M."/>
            <person name="Vincent D."/>
            <person name="Weissenbach J."/>
            <person name="Amselem J."/>
            <person name="Quesneville H."/>
            <person name="Oliver R.P."/>
            <person name="Wincker P."/>
            <person name="Balesdent M.-H."/>
            <person name="Howlett B.J."/>
        </authorList>
    </citation>
    <scope>NUCLEOTIDE SEQUENCE [LARGE SCALE GENOMIC DNA]</scope>
    <source>
        <strain evidence="3">JN3 / isolate v23.1.3 / race Av1-4-5-6-7-8</strain>
    </source>
</reference>
<feature type="region of interest" description="Disordered" evidence="1">
    <location>
        <begin position="62"/>
        <end position="91"/>
    </location>
</feature>
<keyword evidence="3" id="KW-1185">Reference proteome</keyword>
<dbReference type="OrthoDB" id="3798487at2759"/>
<feature type="compositionally biased region" description="Basic and acidic residues" evidence="1">
    <location>
        <begin position="62"/>
        <end position="76"/>
    </location>
</feature>
<proteinExistence type="predicted"/>
<gene>
    <name evidence="2" type="ORF">LEMA_P076250.1</name>
</gene>
<dbReference type="Proteomes" id="UP000002668">
    <property type="component" value="Genome"/>
</dbReference>
<organism evidence="3">
    <name type="scientific">Leptosphaeria maculans (strain JN3 / isolate v23.1.3 / race Av1-4-5-6-7-8)</name>
    <name type="common">Blackleg fungus</name>
    <name type="synonym">Phoma lingam</name>
    <dbReference type="NCBI Taxonomy" id="985895"/>
    <lineage>
        <taxon>Eukaryota</taxon>
        <taxon>Fungi</taxon>
        <taxon>Dikarya</taxon>
        <taxon>Ascomycota</taxon>
        <taxon>Pezizomycotina</taxon>
        <taxon>Dothideomycetes</taxon>
        <taxon>Pleosporomycetidae</taxon>
        <taxon>Pleosporales</taxon>
        <taxon>Pleosporineae</taxon>
        <taxon>Leptosphaeriaceae</taxon>
        <taxon>Plenodomus</taxon>
        <taxon>Plenodomus lingam/Leptosphaeria maculans species complex</taxon>
    </lineage>
</organism>
<feature type="region of interest" description="Disordered" evidence="1">
    <location>
        <begin position="422"/>
        <end position="460"/>
    </location>
</feature>
<dbReference type="AlphaFoldDB" id="E5A8U1"/>
<dbReference type="GeneID" id="13292957"/>